<feature type="region of interest" description="Disordered" evidence="1">
    <location>
        <begin position="236"/>
        <end position="261"/>
    </location>
</feature>
<comment type="caution">
    <text evidence="2">The sequence shown here is derived from an EMBL/GenBank/DDBJ whole genome shotgun (WGS) entry which is preliminary data.</text>
</comment>
<evidence type="ECO:0000313" key="2">
    <source>
        <dbReference type="EMBL" id="KAL3794027.1"/>
    </source>
</evidence>
<gene>
    <name evidence="2" type="ORF">HJC23_008915</name>
</gene>
<reference evidence="2 3" key="1">
    <citation type="journal article" date="2020" name="G3 (Bethesda)">
        <title>Improved Reference Genome for Cyclotella cryptica CCMP332, a Model for Cell Wall Morphogenesis, Salinity Adaptation, and Lipid Production in Diatoms (Bacillariophyta).</title>
        <authorList>
            <person name="Roberts W.R."/>
            <person name="Downey K.M."/>
            <person name="Ruck E.C."/>
            <person name="Traller J.C."/>
            <person name="Alverson A.J."/>
        </authorList>
    </citation>
    <scope>NUCLEOTIDE SEQUENCE [LARGE SCALE GENOMIC DNA]</scope>
    <source>
        <strain evidence="2 3">CCMP332</strain>
    </source>
</reference>
<evidence type="ECO:0000313" key="3">
    <source>
        <dbReference type="Proteomes" id="UP001516023"/>
    </source>
</evidence>
<dbReference type="Proteomes" id="UP001516023">
    <property type="component" value="Unassembled WGS sequence"/>
</dbReference>
<accession>A0ABD3Q1V4</accession>
<dbReference type="AlphaFoldDB" id="A0ABD3Q1V4"/>
<protein>
    <submittedName>
        <fullName evidence="2">Uncharacterized protein</fullName>
    </submittedName>
</protein>
<organism evidence="2 3">
    <name type="scientific">Cyclotella cryptica</name>
    <dbReference type="NCBI Taxonomy" id="29204"/>
    <lineage>
        <taxon>Eukaryota</taxon>
        <taxon>Sar</taxon>
        <taxon>Stramenopiles</taxon>
        <taxon>Ochrophyta</taxon>
        <taxon>Bacillariophyta</taxon>
        <taxon>Coscinodiscophyceae</taxon>
        <taxon>Thalassiosirophycidae</taxon>
        <taxon>Stephanodiscales</taxon>
        <taxon>Stephanodiscaceae</taxon>
        <taxon>Cyclotella</taxon>
    </lineage>
</organism>
<proteinExistence type="predicted"/>
<name>A0ABD3Q1V4_9STRA</name>
<sequence length="261" mass="27945">MSSDAPRRGKFLSPPQPSPSKPPDKPAATIKPAASRGKVLRKTLISPSSTHSTSTSGGAHGSDADRDSLANLRIAVHQAKEAAATRRKEVSAQRDRVFDDLEKAETIILSLLDRASEVAHALSEMTSAKLSAGQGKADSTSFDELAAKIRGDGVGYLAGVKKLHQLLAPHASFVKTIYGRDTKNVNGASGKLSDAVIKKATSNMYAARVEKRLALERSAILKEMIRLEELESAGDARDMVGTSPPGIKRKHESLEEDLLRM</sequence>
<feature type="region of interest" description="Disordered" evidence="1">
    <location>
        <begin position="1"/>
        <end position="65"/>
    </location>
</feature>
<evidence type="ECO:0000256" key="1">
    <source>
        <dbReference type="SAM" id="MobiDB-lite"/>
    </source>
</evidence>
<keyword evidence="3" id="KW-1185">Reference proteome</keyword>
<feature type="compositionally biased region" description="Low complexity" evidence="1">
    <location>
        <begin position="48"/>
        <end position="57"/>
    </location>
</feature>
<dbReference type="EMBL" id="JABMIG020000084">
    <property type="protein sequence ID" value="KAL3794027.1"/>
    <property type="molecule type" value="Genomic_DNA"/>
</dbReference>